<dbReference type="InterPro" id="IPR001002">
    <property type="entry name" value="Chitin-bd_1"/>
</dbReference>
<name>A0ABR3TXB9_9PEZI</name>
<accession>A0ABR3TXB9</accession>
<dbReference type="CDD" id="cd11618">
    <property type="entry name" value="ChtBD1_1"/>
    <property type="match status" value="1"/>
</dbReference>
<evidence type="ECO:0000256" key="3">
    <source>
        <dbReference type="SAM" id="SignalP"/>
    </source>
</evidence>
<sequence>MHRARLSFPLGFLLVIRASNAQRVPPFPPIPTGLASDSRSVGNSTFTILCEQVDANAISPYVTTYLPTDVQDFDTCMSLCDKYDDTCEISLWDPTSANPCTLLASAPSGTSPTAPTGRCYATKVKGSASVSGAVSAEISGGVLPTPTPLPLSEVIASLSSLGLSLSDATDISLSDLVTATDLSLSDLATATASLLSDLATATDSLVSELATATDTLLSDLDSATETLLSDLASATDISLSDLATATDLSSEISTILDASGKTSLVEGIIASVTAPVGVSTASVALPLRTNALCGALWPNIPLRECPQGDPKWGSCCSPYGFCGNSSAFCGFGCQQGFETLWWLPRISASTPSLPAIASPSALIPSAASALGIEFSATPSPMLPNPPVIDLSTSIPATDDVIDTLSAAVTSVEDGLTSILPSADVTDVASIASASLDTALPEITSDLSAPTEIASSAIASLDTALSEITSDLATATDIASTAVSDIDSDIATATSVASAAVVSLDDTISEVTSDVSILTDIPSATLEAVVSDITSDLQLAATSAASAATASLGDLVSEATSGVSLPTDAVSVSPLDTAAASLAAVPPALLTTLTKLGASIALPPPLINTTPAVSAEASVAATASASASAAVSVAPAVSLPSVSSIPTAAVSVGTPVTAVRSAIAASVSSLGASVLPAAVAFTSAPRPQGPNPPAIQPSVGRSVSLRAGGLSSAVTFVA</sequence>
<reference evidence="5 6" key="1">
    <citation type="journal article" date="2023" name="Plant Dis.">
        <title>First Report of Diplodia intermedia Causing Canker and Dieback Diseases on Apple Trees in Canada.</title>
        <authorList>
            <person name="Ellouze W."/>
            <person name="Ilyukhin E."/>
            <person name="Sulman M."/>
            <person name="Ali S."/>
        </authorList>
    </citation>
    <scope>NUCLEOTIDE SEQUENCE [LARGE SCALE GENOMIC DNA]</scope>
    <source>
        <strain evidence="5 6">M45-28</strain>
    </source>
</reference>
<dbReference type="Proteomes" id="UP001521184">
    <property type="component" value="Unassembled WGS sequence"/>
</dbReference>
<feature type="chain" id="PRO_5045559733" description="Chitin-binding type-1 domain-containing protein" evidence="3">
    <location>
        <begin position="22"/>
        <end position="717"/>
    </location>
</feature>
<evidence type="ECO:0000256" key="1">
    <source>
        <dbReference type="ARBA" id="ARBA00022669"/>
    </source>
</evidence>
<dbReference type="SMART" id="SM00270">
    <property type="entry name" value="ChtBD1"/>
    <property type="match status" value="1"/>
</dbReference>
<evidence type="ECO:0000313" key="5">
    <source>
        <dbReference type="EMBL" id="KAL1646635.1"/>
    </source>
</evidence>
<organism evidence="5 6">
    <name type="scientific">Diplodia intermedia</name>
    <dbReference type="NCBI Taxonomy" id="856260"/>
    <lineage>
        <taxon>Eukaryota</taxon>
        <taxon>Fungi</taxon>
        <taxon>Dikarya</taxon>
        <taxon>Ascomycota</taxon>
        <taxon>Pezizomycotina</taxon>
        <taxon>Dothideomycetes</taxon>
        <taxon>Dothideomycetes incertae sedis</taxon>
        <taxon>Botryosphaeriales</taxon>
        <taxon>Botryosphaeriaceae</taxon>
        <taxon>Diplodia</taxon>
    </lineage>
</organism>
<keyword evidence="6" id="KW-1185">Reference proteome</keyword>
<gene>
    <name evidence="5" type="ORF">SLS58_003222</name>
</gene>
<keyword evidence="2" id="KW-1015">Disulfide bond</keyword>
<comment type="caution">
    <text evidence="2">Lacks conserved residue(s) required for the propagation of feature annotation.</text>
</comment>
<dbReference type="PROSITE" id="PS50941">
    <property type="entry name" value="CHIT_BIND_I_2"/>
    <property type="match status" value="1"/>
</dbReference>
<feature type="signal peptide" evidence="3">
    <location>
        <begin position="1"/>
        <end position="21"/>
    </location>
</feature>
<dbReference type="Pfam" id="PF00187">
    <property type="entry name" value="Chitin_bind_1"/>
    <property type="match status" value="1"/>
</dbReference>
<comment type="caution">
    <text evidence="5">The sequence shown here is derived from an EMBL/GenBank/DDBJ whole genome shotgun (WGS) entry which is preliminary data.</text>
</comment>
<proteinExistence type="predicted"/>
<evidence type="ECO:0000256" key="2">
    <source>
        <dbReference type="PROSITE-ProRule" id="PRU00261"/>
    </source>
</evidence>
<dbReference type="Gene3D" id="3.30.60.10">
    <property type="entry name" value="Endochitinase-like"/>
    <property type="match status" value="1"/>
</dbReference>
<dbReference type="SUPFAM" id="SSF57016">
    <property type="entry name" value="Plant lectins/antimicrobial peptides"/>
    <property type="match status" value="1"/>
</dbReference>
<keyword evidence="1 2" id="KW-0147">Chitin-binding</keyword>
<feature type="domain" description="Chitin-binding type-1" evidence="4">
    <location>
        <begin position="290"/>
        <end position="336"/>
    </location>
</feature>
<feature type="disulfide bond" evidence="2">
    <location>
        <begin position="315"/>
        <end position="329"/>
    </location>
</feature>
<evidence type="ECO:0000313" key="6">
    <source>
        <dbReference type="Proteomes" id="UP001521184"/>
    </source>
</evidence>
<dbReference type="InterPro" id="IPR036861">
    <property type="entry name" value="Endochitinase-like_sf"/>
</dbReference>
<keyword evidence="3" id="KW-0732">Signal</keyword>
<protein>
    <recommendedName>
        <fullName evidence="4">Chitin-binding type-1 domain-containing protein</fullName>
    </recommendedName>
</protein>
<dbReference type="EMBL" id="JAKEKT020000015">
    <property type="protein sequence ID" value="KAL1646635.1"/>
    <property type="molecule type" value="Genomic_DNA"/>
</dbReference>
<evidence type="ECO:0000259" key="4">
    <source>
        <dbReference type="PROSITE" id="PS50941"/>
    </source>
</evidence>